<evidence type="ECO:0000256" key="6">
    <source>
        <dbReference type="ARBA" id="ARBA00022927"/>
    </source>
</evidence>
<keyword evidence="5 11" id="KW-0812">Transmembrane</keyword>
<proteinExistence type="inferred from homology"/>
<dbReference type="PANTHER" id="PTHR33909">
    <property type="entry name" value="SEC TRANSLOCON ACCESSORY COMPLEX SUBUNIT YAJC"/>
    <property type="match status" value="1"/>
</dbReference>
<evidence type="ECO:0000256" key="5">
    <source>
        <dbReference type="ARBA" id="ARBA00022692"/>
    </source>
</evidence>
<evidence type="ECO:0008006" key="13">
    <source>
        <dbReference type="Google" id="ProtNLM"/>
    </source>
</evidence>
<dbReference type="GO" id="GO:0005886">
    <property type="term" value="C:plasma membrane"/>
    <property type="evidence" value="ECO:0007669"/>
    <property type="project" value="UniProtKB-SubCell"/>
</dbReference>
<dbReference type="GO" id="GO:0015031">
    <property type="term" value="P:protein transport"/>
    <property type="evidence" value="ECO:0007669"/>
    <property type="project" value="UniProtKB-KW"/>
</dbReference>
<dbReference type="NCBIfam" id="TIGR00739">
    <property type="entry name" value="yajC"/>
    <property type="match status" value="1"/>
</dbReference>
<evidence type="ECO:0000256" key="9">
    <source>
        <dbReference type="ARBA" id="ARBA00023136"/>
    </source>
</evidence>
<evidence type="ECO:0000256" key="8">
    <source>
        <dbReference type="ARBA" id="ARBA00023010"/>
    </source>
</evidence>
<dbReference type="AlphaFoldDB" id="A0A6J4M857"/>
<evidence type="ECO:0000256" key="7">
    <source>
        <dbReference type="ARBA" id="ARBA00022989"/>
    </source>
</evidence>
<evidence type="ECO:0000313" key="12">
    <source>
        <dbReference type="EMBL" id="CAA9351425.1"/>
    </source>
</evidence>
<reference evidence="12" key="1">
    <citation type="submission" date="2020-02" db="EMBL/GenBank/DDBJ databases">
        <authorList>
            <person name="Meier V. D."/>
        </authorList>
    </citation>
    <scope>NUCLEOTIDE SEQUENCE</scope>
    <source>
        <strain evidence="12">AVDCRST_MAG29</strain>
    </source>
</reference>
<name>A0A6J4M857_9ACTN</name>
<keyword evidence="7 11" id="KW-1133">Transmembrane helix</keyword>
<protein>
    <recommendedName>
        <fullName evidence="13">Preprotein translocase subunit YajC</fullName>
    </recommendedName>
</protein>
<gene>
    <name evidence="12" type="ORF">AVDCRST_MAG29-2275</name>
</gene>
<keyword evidence="3" id="KW-0813">Transport</keyword>
<dbReference type="PRINTS" id="PR01853">
    <property type="entry name" value="YAJCTRNLCASE"/>
</dbReference>
<comment type="subcellular location">
    <subcellularLocation>
        <location evidence="1">Cell membrane</location>
        <topology evidence="1">Single-pass membrane protein</topology>
    </subcellularLocation>
</comment>
<feature type="region of interest" description="Disordered" evidence="10">
    <location>
        <begin position="86"/>
        <end position="121"/>
    </location>
</feature>
<evidence type="ECO:0000256" key="10">
    <source>
        <dbReference type="SAM" id="MobiDB-lite"/>
    </source>
</evidence>
<keyword evidence="4" id="KW-1003">Cell membrane</keyword>
<keyword evidence="9 11" id="KW-0472">Membrane</keyword>
<evidence type="ECO:0000256" key="4">
    <source>
        <dbReference type="ARBA" id="ARBA00022475"/>
    </source>
</evidence>
<dbReference type="SMART" id="SM01323">
    <property type="entry name" value="YajC"/>
    <property type="match status" value="1"/>
</dbReference>
<keyword evidence="6" id="KW-0653">Protein transport</keyword>
<dbReference type="EMBL" id="CADCUG010000136">
    <property type="protein sequence ID" value="CAA9351425.1"/>
    <property type="molecule type" value="Genomic_DNA"/>
</dbReference>
<dbReference type="Pfam" id="PF02699">
    <property type="entry name" value="YajC"/>
    <property type="match status" value="1"/>
</dbReference>
<keyword evidence="8" id="KW-0811">Translocation</keyword>
<dbReference type="InterPro" id="IPR003849">
    <property type="entry name" value="Preprotein_translocase_YajC"/>
</dbReference>
<organism evidence="12">
    <name type="scientific">uncultured Nocardioidaceae bacterium</name>
    <dbReference type="NCBI Taxonomy" id="253824"/>
    <lineage>
        <taxon>Bacteria</taxon>
        <taxon>Bacillati</taxon>
        <taxon>Actinomycetota</taxon>
        <taxon>Actinomycetes</taxon>
        <taxon>Propionibacteriales</taxon>
        <taxon>Nocardioidaceae</taxon>
        <taxon>environmental samples</taxon>
    </lineage>
</organism>
<evidence type="ECO:0000256" key="3">
    <source>
        <dbReference type="ARBA" id="ARBA00022448"/>
    </source>
</evidence>
<evidence type="ECO:0000256" key="1">
    <source>
        <dbReference type="ARBA" id="ARBA00004162"/>
    </source>
</evidence>
<comment type="similarity">
    <text evidence="2">Belongs to the YajC family.</text>
</comment>
<feature type="transmembrane region" description="Helical" evidence="11">
    <location>
        <begin position="6"/>
        <end position="24"/>
    </location>
</feature>
<accession>A0A6J4M857</accession>
<evidence type="ECO:0000256" key="2">
    <source>
        <dbReference type="ARBA" id="ARBA00006742"/>
    </source>
</evidence>
<evidence type="ECO:0000256" key="11">
    <source>
        <dbReference type="SAM" id="Phobius"/>
    </source>
</evidence>
<dbReference type="PANTHER" id="PTHR33909:SF1">
    <property type="entry name" value="SEC TRANSLOCON ACCESSORY COMPLEX SUBUNIT YAJC"/>
    <property type="match status" value="1"/>
</dbReference>
<sequence>MTSDQVSSLLLPLLLVAVFWALIIRPARRRQRELATAQSSARPGARVMLSSGVYGDVSSVDDTDIMLTIAPRVTIKVHRQAIAKIVEPAPGGTPGTGAGGATVAQTSTQPAPPVDTRSTEP</sequence>